<gene>
    <name evidence="1" type="ORF">FNA67_09610</name>
</gene>
<dbReference type="RefSeq" id="WP_147655888.1">
    <property type="nucleotide sequence ID" value="NZ_BMFM01000001.1"/>
</dbReference>
<dbReference type="InterPro" id="IPR046787">
    <property type="entry name" value="DnaT_2"/>
</dbReference>
<dbReference type="Pfam" id="PF20557">
    <property type="entry name" value="DnaT_2"/>
    <property type="match status" value="1"/>
</dbReference>
<reference evidence="1 2" key="1">
    <citation type="journal article" date="2015" name="Int. J. Syst. Evol. Microbiol.">
        <title>Youhaiella tibetensis gen. nov., sp. nov., isolated from subsurface sediment.</title>
        <authorList>
            <person name="Wang Y.X."/>
            <person name="Huang F.Q."/>
            <person name="Nogi Y."/>
            <person name="Pang S.J."/>
            <person name="Wang P.K."/>
            <person name="Lv J."/>
        </authorList>
    </citation>
    <scope>NUCLEOTIDE SEQUENCE [LARGE SCALE GENOMIC DNA]</scope>
    <source>
        <strain evidence="2">fig4</strain>
    </source>
</reference>
<protein>
    <submittedName>
        <fullName evidence="1">Uncharacterized protein</fullName>
    </submittedName>
</protein>
<dbReference type="KEGG" id="yti:FNA67_09610"/>
<keyword evidence="2" id="KW-1185">Reference proteome</keyword>
<name>A0A5B9DNC9_9HYPH</name>
<sequence length="162" mass="16444">MAGYGDDAGFNAWVSANGYTLPESAPAAAVLRERGSAYIDGAYGMRFAGAPTGGFEQERAWPRTGASAYGQAIGDAVVPSLVVAASYVAAWQEASTPGSLSAFGSPATAVKREKVEGAVEVEYQGNSGVWSAVNLAPVLTAVEGLLAPFLMPVGGIPTAMVV</sequence>
<dbReference type="OrthoDB" id="980409at2"/>
<dbReference type="Proteomes" id="UP000321062">
    <property type="component" value="Chromosome"/>
</dbReference>
<accession>A0A5B9DNC9</accession>
<dbReference type="EMBL" id="CP041690">
    <property type="protein sequence ID" value="QEE20415.1"/>
    <property type="molecule type" value="Genomic_DNA"/>
</dbReference>
<organism evidence="1 2">
    <name type="scientific">Paradevosia tibetensis</name>
    <dbReference type="NCBI Taxonomy" id="1447062"/>
    <lineage>
        <taxon>Bacteria</taxon>
        <taxon>Pseudomonadati</taxon>
        <taxon>Pseudomonadota</taxon>
        <taxon>Alphaproteobacteria</taxon>
        <taxon>Hyphomicrobiales</taxon>
        <taxon>Devosiaceae</taxon>
        <taxon>Paradevosia</taxon>
    </lineage>
</organism>
<proteinExistence type="predicted"/>
<evidence type="ECO:0000313" key="1">
    <source>
        <dbReference type="EMBL" id="QEE20415.1"/>
    </source>
</evidence>
<dbReference type="AlphaFoldDB" id="A0A5B9DNC9"/>
<evidence type="ECO:0000313" key="2">
    <source>
        <dbReference type="Proteomes" id="UP000321062"/>
    </source>
</evidence>